<dbReference type="Gene3D" id="1.10.10.630">
    <property type="entry name" value="DnaD domain-like"/>
    <property type="match status" value="1"/>
</dbReference>
<proteinExistence type="inferred from homology"/>
<dbReference type="PANTHER" id="PTHR37293:SF5">
    <property type="entry name" value="DNA REPLICATION PROTEIN"/>
    <property type="match status" value="1"/>
</dbReference>
<name>A0A1L3NLE1_CLOSG</name>
<dbReference type="eggNOG" id="COG3935">
    <property type="taxonomic scope" value="Bacteria"/>
</dbReference>
<organism evidence="3 4">
    <name type="scientific">Clostridium sporogenes</name>
    <dbReference type="NCBI Taxonomy" id="1509"/>
    <lineage>
        <taxon>Bacteria</taxon>
        <taxon>Bacillati</taxon>
        <taxon>Bacillota</taxon>
        <taxon>Clostridia</taxon>
        <taxon>Eubacteriales</taxon>
        <taxon>Clostridiaceae</taxon>
        <taxon>Clostridium</taxon>
    </lineage>
</organism>
<gene>
    <name evidence="3" type="ORF">NPD5_1320</name>
</gene>
<dbReference type="Pfam" id="PF07261">
    <property type="entry name" value="DnaB_2"/>
    <property type="match status" value="1"/>
</dbReference>
<reference evidence="3 4" key="1">
    <citation type="submission" date="2015-11" db="EMBL/GenBank/DDBJ databases">
        <authorList>
            <person name="Hill K.K."/>
            <person name="Shirey T.B."/>
            <person name="Raphael B."/>
            <person name="Daligault H.E."/>
            <person name="Davenport K.W."/>
            <person name="Bruce D.C."/>
            <person name="Foley B.T."/>
            <person name="Johnson S.L."/>
        </authorList>
    </citation>
    <scope>NUCLEOTIDE SEQUENCE [LARGE SCALE GENOMIC DNA]</scope>
    <source>
        <strain evidence="3 4">CDC_1632</strain>
    </source>
</reference>
<dbReference type="AlphaFoldDB" id="A0A1L3NLE1"/>
<dbReference type="RefSeq" id="WP_072585129.1">
    <property type="nucleotide sequence ID" value="NZ_CP013243.1"/>
</dbReference>
<feature type="domain" description="DnaB/C C-terminal" evidence="2">
    <location>
        <begin position="307"/>
        <end position="375"/>
    </location>
</feature>
<dbReference type="EMBL" id="CP013243">
    <property type="protein sequence ID" value="APH16967.1"/>
    <property type="molecule type" value="Genomic_DNA"/>
</dbReference>
<evidence type="ECO:0000313" key="3">
    <source>
        <dbReference type="EMBL" id="APH16967.1"/>
    </source>
</evidence>
<evidence type="ECO:0000256" key="1">
    <source>
        <dbReference type="ARBA" id="ARBA00093462"/>
    </source>
</evidence>
<dbReference type="NCBIfam" id="TIGR01446">
    <property type="entry name" value="DnaD_dom"/>
    <property type="match status" value="1"/>
</dbReference>
<evidence type="ECO:0000259" key="2">
    <source>
        <dbReference type="Pfam" id="PF07261"/>
    </source>
</evidence>
<dbReference type="SUPFAM" id="SSF158499">
    <property type="entry name" value="DnaD domain-like"/>
    <property type="match status" value="1"/>
</dbReference>
<dbReference type="InterPro" id="IPR006343">
    <property type="entry name" value="DnaB/C_C"/>
</dbReference>
<comment type="similarity">
    <text evidence="1">Belongs to the DnaB/DnaD family.</text>
</comment>
<dbReference type="InterPro" id="IPR034829">
    <property type="entry name" value="DnaD-like_sf"/>
</dbReference>
<sequence>MAKYRQLYTEFWKDGFVVELEPEEKYFYLYLLTNANTSQCGIYELPKKIIENETGYNRETVDNLIKKFEEYKKIIYSEETKEIIILNWFKYNEPNNINAIKCVNKELKKIKNRNFVKELYFQYSKSGLEVDKLFYEIEDGFIKEKNNKAEDIYISITDHGNSDYGYKNIDRNSKFENKSIDTDKNIEIETSDKHIARGYEGAYKGPVSKEIINNKQKEINNKKEVISNSCCSNKEKESKYNNINKNSNCEFKSQEELKVNNTVKSDDFNEGIDITTAAGKNTTATEEEVGEIESCRANVKNIRGVIAVFENNIHKIAPIERKKIIGWSNKFSYDVIVMAIEEAIFNNIKNIGYIEKILDTWFSKGLTSIEDIKSYKARWEEKKKKIKSKENTVDRWNDFEQREYDFEKLERKLLGWEMA</sequence>
<accession>A0A1L3NLE1</accession>
<dbReference type="STRING" id="413999.CBO0735"/>
<evidence type="ECO:0000313" key="4">
    <source>
        <dbReference type="Proteomes" id="UP000182204"/>
    </source>
</evidence>
<dbReference type="PANTHER" id="PTHR37293">
    <property type="entry name" value="PHAGE REPLICATION PROTEIN-RELATED"/>
    <property type="match status" value="1"/>
</dbReference>
<dbReference type="Proteomes" id="UP000182204">
    <property type="component" value="Chromosome"/>
</dbReference>
<dbReference type="InterPro" id="IPR053162">
    <property type="entry name" value="DnaD"/>
</dbReference>
<protein>
    <submittedName>
        <fullName evidence="3">DnaD domain protein</fullName>
    </submittedName>
</protein>